<evidence type="ECO:0000313" key="2">
    <source>
        <dbReference type="Proteomes" id="UP000027442"/>
    </source>
</evidence>
<keyword evidence="2" id="KW-1185">Reference proteome</keyword>
<sequence length="42" mass="4797">MITAQEHQFANVFVRRLAGAKTTYAMTKIIVGAAFARWRIKE</sequence>
<accession>A0A069QHN7</accession>
<evidence type="ECO:0000313" key="1">
    <source>
        <dbReference type="EMBL" id="KDR52187.1"/>
    </source>
</evidence>
<dbReference type="EMBL" id="JNGW01000073">
    <property type="protein sequence ID" value="KDR52187.1"/>
    <property type="molecule type" value="Genomic_DNA"/>
</dbReference>
<dbReference type="PATRIC" id="fig|1122985.7.peg.1789"/>
<proteinExistence type="predicted"/>
<dbReference type="AlphaFoldDB" id="A0A069QHN7"/>
<comment type="caution">
    <text evidence="1">The sequence shown here is derived from an EMBL/GenBank/DDBJ whole genome shotgun (WGS) entry which is preliminary data.</text>
</comment>
<protein>
    <submittedName>
        <fullName evidence="1">Uncharacterized protein</fullName>
    </submittedName>
</protein>
<name>A0A069QHN7_HOYLO</name>
<gene>
    <name evidence="1" type="ORF">HMPREF1991_01721</name>
</gene>
<organism evidence="1 2">
    <name type="scientific">Hoylesella loescheii DSM 19665 = JCM 12249 = ATCC 15930</name>
    <dbReference type="NCBI Taxonomy" id="1122985"/>
    <lineage>
        <taxon>Bacteria</taxon>
        <taxon>Pseudomonadati</taxon>
        <taxon>Bacteroidota</taxon>
        <taxon>Bacteroidia</taxon>
        <taxon>Bacteroidales</taxon>
        <taxon>Prevotellaceae</taxon>
        <taxon>Hoylesella</taxon>
    </lineage>
</organism>
<reference evidence="1 2" key="1">
    <citation type="submission" date="2013-08" db="EMBL/GenBank/DDBJ databases">
        <authorList>
            <person name="Weinstock G."/>
            <person name="Sodergren E."/>
            <person name="Wylie T."/>
            <person name="Fulton L."/>
            <person name="Fulton R."/>
            <person name="Fronick C."/>
            <person name="O'Laughlin M."/>
            <person name="Godfrey J."/>
            <person name="Miner T."/>
            <person name="Herter B."/>
            <person name="Appelbaum E."/>
            <person name="Cordes M."/>
            <person name="Lek S."/>
            <person name="Wollam A."/>
            <person name="Pepin K.H."/>
            <person name="Palsikar V.B."/>
            <person name="Mitreva M."/>
            <person name="Wilson R.K."/>
        </authorList>
    </citation>
    <scope>NUCLEOTIDE SEQUENCE [LARGE SCALE GENOMIC DNA]</scope>
    <source>
        <strain evidence="1 2">ATCC 15930</strain>
    </source>
</reference>
<dbReference type="HOGENOM" id="CLU_3255791_0_0_10"/>
<dbReference type="Proteomes" id="UP000027442">
    <property type="component" value="Unassembled WGS sequence"/>
</dbReference>